<evidence type="ECO:0000313" key="7">
    <source>
        <dbReference type="Proteomes" id="UP001159428"/>
    </source>
</evidence>
<dbReference type="PANTHER" id="PTHR19143:SF327">
    <property type="entry name" value="FI21813P1-RELATED"/>
    <property type="match status" value="1"/>
</dbReference>
<feature type="domain" description="Fibrinogen C-terminal" evidence="5">
    <location>
        <begin position="176"/>
        <end position="395"/>
    </location>
</feature>
<dbReference type="GO" id="GO:0005615">
    <property type="term" value="C:extracellular space"/>
    <property type="evidence" value="ECO:0007669"/>
    <property type="project" value="TreeGrafter"/>
</dbReference>
<feature type="domain" description="Apple" evidence="4">
    <location>
        <begin position="35"/>
        <end position="121"/>
    </location>
</feature>
<dbReference type="SMART" id="SM00186">
    <property type="entry name" value="FBG"/>
    <property type="match status" value="1"/>
</dbReference>
<feature type="signal peptide" evidence="2">
    <location>
        <begin position="1"/>
        <end position="25"/>
    </location>
</feature>
<dbReference type="Gene3D" id="2.10.25.10">
    <property type="entry name" value="Laminin"/>
    <property type="match status" value="1"/>
</dbReference>
<accession>A0AAU9W5I0</accession>
<protein>
    <submittedName>
        <fullName evidence="6">Uncharacterized protein</fullName>
    </submittedName>
</protein>
<dbReference type="Pfam" id="PF00147">
    <property type="entry name" value="Fibrinogen_C"/>
    <property type="match status" value="1"/>
</dbReference>
<evidence type="ECO:0000313" key="6">
    <source>
        <dbReference type="EMBL" id="CAH3043104.1"/>
    </source>
</evidence>
<dbReference type="SMART" id="SM00473">
    <property type="entry name" value="PAN_AP"/>
    <property type="match status" value="1"/>
</dbReference>
<dbReference type="CDD" id="cd00087">
    <property type="entry name" value="FReD"/>
    <property type="match status" value="1"/>
</dbReference>
<keyword evidence="7" id="KW-1185">Reference proteome</keyword>
<dbReference type="AlphaFoldDB" id="A0AAU9W5I0"/>
<dbReference type="PROSITE" id="PS50026">
    <property type="entry name" value="EGF_3"/>
    <property type="match status" value="1"/>
</dbReference>
<dbReference type="InterPro" id="IPR003609">
    <property type="entry name" value="Pan_app"/>
</dbReference>
<proteinExistence type="predicted"/>
<keyword evidence="1" id="KW-1015">Disulfide bond</keyword>
<dbReference type="Proteomes" id="UP001159428">
    <property type="component" value="Unassembled WGS sequence"/>
</dbReference>
<evidence type="ECO:0000259" key="5">
    <source>
        <dbReference type="PROSITE" id="PS51406"/>
    </source>
</evidence>
<dbReference type="PROSITE" id="PS01186">
    <property type="entry name" value="EGF_2"/>
    <property type="match status" value="1"/>
</dbReference>
<evidence type="ECO:0000259" key="4">
    <source>
        <dbReference type="PROSITE" id="PS50948"/>
    </source>
</evidence>
<dbReference type="InterPro" id="IPR000742">
    <property type="entry name" value="EGF"/>
</dbReference>
<name>A0AAU9W5I0_9CNID</name>
<comment type="caution">
    <text evidence="1">Lacks conserved residue(s) required for the propagation of feature annotation.</text>
</comment>
<gene>
    <name evidence="6" type="ORF">PMEA_00031560</name>
</gene>
<dbReference type="PANTHER" id="PTHR19143">
    <property type="entry name" value="FIBRINOGEN/TENASCIN/ANGIOPOEITIN"/>
    <property type="match status" value="1"/>
</dbReference>
<feature type="chain" id="PRO_5043695482" evidence="2">
    <location>
        <begin position="26"/>
        <end position="395"/>
    </location>
</feature>
<feature type="domain" description="EGF-like" evidence="3">
    <location>
        <begin position="139"/>
        <end position="174"/>
    </location>
</feature>
<dbReference type="EMBL" id="CALNXJ010000007">
    <property type="protein sequence ID" value="CAH3043104.1"/>
    <property type="molecule type" value="Genomic_DNA"/>
</dbReference>
<feature type="disulfide bond" evidence="1">
    <location>
        <begin position="164"/>
        <end position="173"/>
    </location>
</feature>
<dbReference type="Pfam" id="PF00024">
    <property type="entry name" value="PAN_1"/>
    <property type="match status" value="1"/>
</dbReference>
<dbReference type="PROSITE" id="PS50948">
    <property type="entry name" value="PAN"/>
    <property type="match status" value="1"/>
</dbReference>
<dbReference type="PROSITE" id="PS00022">
    <property type="entry name" value="EGF_1"/>
    <property type="match status" value="1"/>
</dbReference>
<dbReference type="InterPro" id="IPR014716">
    <property type="entry name" value="Fibrinogen_a/b/g_C_1"/>
</dbReference>
<reference evidence="6 7" key="1">
    <citation type="submission" date="2022-05" db="EMBL/GenBank/DDBJ databases">
        <authorList>
            <consortium name="Genoscope - CEA"/>
            <person name="William W."/>
        </authorList>
    </citation>
    <scope>NUCLEOTIDE SEQUENCE [LARGE SCALE GENOMIC DNA]</scope>
</reference>
<comment type="caution">
    <text evidence="6">The sequence shown here is derived from an EMBL/GenBank/DDBJ whole genome shotgun (WGS) entry which is preliminary data.</text>
</comment>
<evidence type="ECO:0000256" key="1">
    <source>
        <dbReference type="PROSITE-ProRule" id="PRU00076"/>
    </source>
</evidence>
<dbReference type="SUPFAM" id="SSF57414">
    <property type="entry name" value="Hairpin loop containing domain-like"/>
    <property type="match status" value="1"/>
</dbReference>
<dbReference type="SUPFAM" id="SSF56496">
    <property type="entry name" value="Fibrinogen C-terminal domain-like"/>
    <property type="match status" value="1"/>
</dbReference>
<evidence type="ECO:0000259" key="3">
    <source>
        <dbReference type="PROSITE" id="PS50026"/>
    </source>
</evidence>
<feature type="disulfide bond" evidence="1">
    <location>
        <begin position="145"/>
        <end position="162"/>
    </location>
</feature>
<evidence type="ECO:0000256" key="2">
    <source>
        <dbReference type="SAM" id="SignalP"/>
    </source>
</evidence>
<sequence length="395" mass="45089">MPLLQAIKIPCWILYGVFFTNYGCSQSNMCAIKPCTVKQYSFSRERNSVENHALYDHSFKNLTVQSHKDCFENCAWDCRCKSFNFVTRMKQKNCHLNEQDRYVEPGALKRTIGFSYHEIGIEYNVKSGTKCLQCHNGCCRGNSHCLNGGTCQETCDRRRFRCACRPGYTGTYCDKKAQVSISKSCAEIKKNGGQSDGVYTIDPDGKGAFQVYCCQNYSAGGPWAVIQRRMNGSVDFYRGWMNYKKGFGNVQGEFWLGLLNIHRLTNQRQQKLRIEIESFDGNWCWAEYENFTVSGEDDGFRLQSLGSYTGSCIDAFSYNVGAPFSTKDKDADSYAPRNCAVDHQGAWWYKRCTQCNLNGKYNPLAGQVITGIYWYQNNRTPVRLKLVEIKIQPIG</sequence>
<keyword evidence="1" id="KW-0245">EGF-like domain</keyword>
<organism evidence="6 7">
    <name type="scientific">Pocillopora meandrina</name>
    <dbReference type="NCBI Taxonomy" id="46732"/>
    <lineage>
        <taxon>Eukaryota</taxon>
        <taxon>Metazoa</taxon>
        <taxon>Cnidaria</taxon>
        <taxon>Anthozoa</taxon>
        <taxon>Hexacorallia</taxon>
        <taxon>Scleractinia</taxon>
        <taxon>Astrocoeniina</taxon>
        <taxon>Pocilloporidae</taxon>
        <taxon>Pocillopora</taxon>
    </lineage>
</organism>
<dbReference type="Gene3D" id="3.90.215.10">
    <property type="entry name" value="Gamma Fibrinogen, chain A, domain 1"/>
    <property type="match status" value="1"/>
</dbReference>
<dbReference type="CDD" id="cd00054">
    <property type="entry name" value="EGF_CA"/>
    <property type="match status" value="1"/>
</dbReference>
<dbReference type="NCBIfam" id="NF040941">
    <property type="entry name" value="GGGWT_bact"/>
    <property type="match status" value="1"/>
</dbReference>
<keyword evidence="2" id="KW-0732">Signal</keyword>
<dbReference type="PROSITE" id="PS51406">
    <property type="entry name" value="FIBRINOGEN_C_2"/>
    <property type="match status" value="1"/>
</dbReference>
<dbReference type="InterPro" id="IPR050373">
    <property type="entry name" value="Fibrinogen_C-term_domain"/>
</dbReference>
<dbReference type="InterPro" id="IPR036056">
    <property type="entry name" value="Fibrinogen-like_C"/>
</dbReference>
<dbReference type="SUPFAM" id="SSF57196">
    <property type="entry name" value="EGF/Laminin"/>
    <property type="match status" value="1"/>
</dbReference>
<dbReference type="InterPro" id="IPR002181">
    <property type="entry name" value="Fibrinogen_a/b/g_C_dom"/>
</dbReference>